<keyword evidence="4" id="KW-1185">Reference proteome</keyword>
<evidence type="ECO:0000313" key="4">
    <source>
        <dbReference type="Proteomes" id="UP001232343"/>
    </source>
</evidence>
<proteinExistence type="predicted"/>
<dbReference type="Proteomes" id="UP001232343">
    <property type="component" value="Unassembled WGS sequence"/>
</dbReference>
<dbReference type="RefSeq" id="WP_244679570.1">
    <property type="nucleotide sequence ID" value="NZ_JALIRM010000001.1"/>
</dbReference>
<dbReference type="SUPFAM" id="SSF56281">
    <property type="entry name" value="Metallo-hydrolase/oxidoreductase"/>
    <property type="match status" value="1"/>
</dbReference>
<protein>
    <submittedName>
        <fullName evidence="3">Ribonuclease BN (tRNA processing enzyme)</fullName>
    </submittedName>
</protein>
<organism evidence="3 4">
    <name type="scientific">Lederbergia wuyishanensis</name>
    <dbReference type="NCBI Taxonomy" id="1347903"/>
    <lineage>
        <taxon>Bacteria</taxon>
        <taxon>Bacillati</taxon>
        <taxon>Bacillota</taxon>
        <taxon>Bacilli</taxon>
        <taxon>Bacillales</taxon>
        <taxon>Bacillaceae</taxon>
        <taxon>Lederbergia</taxon>
    </lineage>
</organism>
<reference evidence="3 4" key="1">
    <citation type="submission" date="2023-07" db="EMBL/GenBank/DDBJ databases">
        <title>Genomic Encyclopedia of Type Strains, Phase IV (KMG-IV): sequencing the most valuable type-strain genomes for metagenomic binning, comparative biology and taxonomic classification.</title>
        <authorList>
            <person name="Goeker M."/>
        </authorList>
    </citation>
    <scope>NUCLEOTIDE SEQUENCE [LARGE SCALE GENOMIC DNA]</scope>
    <source>
        <strain evidence="3 4">DSM 27848</strain>
    </source>
</reference>
<evidence type="ECO:0000259" key="2">
    <source>
        <dbReference type="SMART" id="SM00849"/>
    </source>
</evidence>
<dbReference type="Gene3D" id="3.60.15.10">
    <property type="entry name" value="Ribonuclease Z/Hydroxyacylglutathione hydrolase-like"/>
    <property type="match status" value="1"/>
</dbReference>
<gene>
    <name evidence="3" type="ORF">J2S14_000105</name>
</gene>
<accession>A0ABU0CYT0</accession>
<dbReference type="InterPro" id="IPR036866">
    <property type="entry name" value="RibonucZ/Hydroxyglut_hydro"/>
</dbReference>
<dbReference type="SMART" id="SM00849">
    <property type="entry name" value="Lactamase_B"/>
    <property type="match status" value="1"/>
</dbReference>
<evidence type="ECO:0000313" key="3">
    <source>
        <dbReference type="EMBL" id="MDQ0341312.1"/>
    </source>
</evidence>
<dbReference type="Pfam" id="PF12706">
    <property type="entry name" value="Lactamase_B_2"/>
    <property type="match status" value="1"/>
</dbReference>
<feature type="domain" description="Metallo-beta-lactamase" evidence="2">
    <location>
        <begin position="18"/>
        <end position="211"/>
    </location>
</feature>
<name>A0ABU0CYT0_9BACI</name>
<dbReference type="PANTHER" id="PTHR46018">
    <property type="entry name" value="ZINC PHOSPHODIESTERASE ELAC PROTEIN 1"/>
    <property type="match status" value="1"/>
</dbReference>
<evidence type="ECO:0000256" key="1">
    <source>
        <dbReference type="ARBA" id="ARBA00022833"/>
    </source>
</evidence>
<comment type="caution">
    <text evidence="3">The sequence shown here is derived from an EMBL/GenBank/DDBJ whole genome shotgun (WGS) entry which is preliminary data.</text>
</comment>
<sequence>MELTVIGHWGGYPKAGEASSGYLLTHEGFNLLVDCGSAVLSQLQMYIKPEELNAVILSHYHADHIADIGVLHHALLIGKYVSGYDRNLSIYGHSKDPDGLSSLTYKDITTGIAYDKDNFIHIGPFKIEFIRTKHPVACYAMRITCEGKTLVYTADTSYFDELVEFSMDADVLLAESNFYKGMDGASAGHMTSEEAGRLAKKANVDTLVLTHLPHFGDLNQLKAEAAEQFEQEIILASKGLILSF</sequence>
<dbReference type="EMBL" id="JAUSUO010000001">
    <property type="protein sequence ID" value="MDQ0341312.1"/>
    <property type="molecule type" value="Genomic_DNA"/>
</dbReference>
<dbReference type="InterPro" id="IPR001279">
    <property type="entry name" value="Metallo-B-lactamas"/>
</dbReference>
<keyword evidence="1" id="KW-0862">Zinc</keyword>
<dbReference type="CDD" id="cd07716">
    <property type="entry name" value="RNaseZ_short-form-like_MBL-fold"/>
    <property type="match status" value="1"/>
</dbReference>
<dbReference type="PANTHER" id="PTHR46018:SF4">
    <property type="entry name" value="METALLO-HYDROLASE YHFI-RELATED"/>
    <property type="match status" value="1"/>
</dbReference>